<reference evidence="2 3" key="1">
    <citation type="submission" date="2024-01" db="EMBL/GenBank/DDBJ databases">
        <title>The genome of the rayed Mediterranean limpet Patella caerulea (Linnaeus, 1758).</title>
        <authorList>
            <person name="Anh-Thu Weber A."/>
            <person name="Halstead-Nussloch G."/>
        </authorList>
    </citation>
    <scope>NUCLEOTIDE SEQUENCE [LARGE SCALE GENOMIC DNA]</scope>
    <source>
        <strain evidence="2">AATW-2023a</strain>
        <tissue evidence="2">Whole specimen</tissue>
    </source>
</reference>
<dbReference type="Proteomes" id="UP001347796">
    <property type="component" value="Unassembled WGS sequence"/>
</dbReference>
<keyword evidence="3" id="KW-1185">Reference proteome</keyword>
<dbReference type="Pfam" id="PF00462">
    <property type="entry name" value="Glutaredoxin"/>
    <property type="match status" value="1"/>
</dbReference>
<feature type="domain" description="Glutaredoxin" evidence="1">
    <location>
        <begin position="122"/>
        <end position="186"/>
    </location>
</feature>
<dbReference type="SUPFAM" id="SSF52833">
    <property type="entry name" value="Thioredoxin-like"/>
    <property type="match status" value="1"/>
</dbReference>
<dbReference type="InterPro" id="IPR042797">
    <property type="entry name" value="GRXCR1"/>
</dbReference>
<dbReference type="GO" id="GO:0007605">
    <property type="term" value="P:sensory perception of sound"/>
    <property type="evidence" value="ECO:0007669"/>
    <property type="project" value="InterPro"/>
</dbReference>
<dbReference type="Pfam" id="PF23733">
    <property type="entry name" value="GRXCR1-2_C"/>
    <property type="match status" value="1"/>
</dbReference>
<proteinExistence type="predicted"/>
<evidence type="ECO:0000259" key="1">
    <source>
        <dbReference type="Pfam" id="PF00462"/>
    </source>
</evidence>
<evidence type="ECO:0000313" key="3">
    <source>
        <dbReference type="Proteomes" id="UP001347796"/>
    </source>
</evidence>
<protein>
    <recommendedName>
        <fullName evidence="1">Glutaredoxin domain-containing protein</fullName>
    </recommendedName>
</protein>
<evidence type="ECO:0000313" key="2">
    <source>
        <dbReference type="EMBL" id="KAK6172303.1"/>
    </source>
</evidence>
<dbReference type="PANTHER" id="PTHR46990:SF1">
    <property type="entry name" value="GLUTAREDOXIN DOMAIN-CONTAINING CYSTEINE-RICH PROTEIN 1"/>
    <property type="match status" value="1"/>
</dbReference>
<comment type="caution">
    <text evidence="2">The sequence shown here is derived from an EMBL/GenBank/DDBJ whole genome shotgun (WGS) entry which is preliminary data.</text>
</comment>
<gene>
    <name evidence="2" type="ORF">SNE40_015991</name>
</gene>
<dbReference type="PROSITE" id="PS51354">
    <property type="entry name" value="GLUTAREDOXIN_2"/>
    <property type="match status" value="1"/>
</dbReference>
<dbReference type="PANTHER" id="PTHR46990">
    <property type="entry name" value="GLUTAREDOXIN DOMAIN-CONTAINING CYSTEINE-RICH PROTEIN 1"/>
    <property type="match status" value="1"/>
</dbReference>
<sequence>MPGDINVLCNEMQSFNLSRINGKDPFYENGFKEKPKLEPALRGEFKEHFHTKVTNGHSQKRTESTFAGRRDVKSPNTLEERQIVSARGTVRGFKNRVRAGIATFIEPLSEKRNYCLLEKDKIVIYTTSMSVVRDTHEKCKVVRNILQTNMVRYEEKDMYMSKDNQRELQERLNTNGIRVPQVFADGILLGGAEELERLNESGELRNIFSEYPKVVVTSNCVKCGGYRYVPCLICHGSKKSVHRNHFTEEFCALRCMQCDENGLQRCDMCGEQQE</sequence>
<accession>A0AAN8PCD1</accession>
<dbReference type="Gene3D" id="3.40.30.10">
    <property type="entry name" value="Glutaredoxin"/>
    <property type="match status" value="1"/>
</dbReference>
<dbReference type="EMBL" id="JAZGQO010000011">
    <property type="protein sequence ID" value="KAK6172303.1"/>
    <property type="molecule type" value="Genomic_DNA"/>
</dbReference>
<dbReference type="InterPro" id="IPR002109">
    <property type="entry name" value="Glutaredoxin"/>
</dbReference>
<organism evidence="2 3">
    <name type="scientific">Patella caerulea</name>
    <name type="common">Rayed Mediterranean limpet</name>
    <dbReference type="NCBI Taxonomy" id="87958"/>
    <lineage>
        <taxon>Eukaryota</taxon>
        <taxon>Metazoa</taxon>
        <taxon>Spiralia</taxon>
        <taxon>Lophotrochozoa</taxon>
        <taxon>Mollusca</taxon>
        <taxon>Gastropoda</taxon>
        <taxon>Patellogastropoda</taxon>
        <taxon>Patelloidea</taxon>
        <taxon>Patellidae</taxon>
        <taxon>Patella</taxon>
    </lineage>
</organism>
<dbReference type="AlphaFoldDB" id="A0AAN8PCD1"/>
<name>A0AAN8PCD1_PATCE</name>
<dbReference type="InterPro" id="IPR036249">
    <property type="entry name" value="Thioredoxin-like_sf"/>
</dbReference>